<dbReference type="EMBL" id="VSSQ01102042">
    <property type="protein sequence ID" value="MPN43565.1"/>
    <property type="molecule type" value="Genomic_DNA"/>
</dbReference>
<proteinExistence type="predicted"/>
<comment type="caution">
    <text evidence="1">The sequence shown here is derived from an EMBL/GenBank/DDBJ whole genome shotgun (WGS) entry which is preliminary data.</text>
</comment>
<organism evidence="1">
    <name type="scientific">bioreactor metagenome</name>
    <dbReference type="NCBI Taxonomy" id="1076179"/>
    <lineage>
        <taxon>unclassified sequences</taxon>
        <taxon>metagenomes</taxon>
        <taxon>ecological metagenomes</taxon>
    </lineage>
</organism>
<protein>
    <submittedName>
        <fullName evidence="1">Uncharacterized protein</fullName>
    </submittedName>
</protein>
<name>A0A645HX01_9ZZZZ</name>
<sequence length="70" mass="8130">MEGKRILDAWAAFDDAAQELLSLFNEHQYGEFSLINQPWDPVTRNLAFAGVRPTDILYEMVGEWEWGQNK</sequence>
<dbReference type="AlphaFoldDB" id="A0A645HX01"/>
<evidence type="ECO:0000313" key="1">
    <source>
        <dbReference type="EMBL" id="MPN43565.1"/>
    </source>
</evidence>
<gene>
    <name evidence="1" type="ORF">SDC9_191125</name>
</gene>
<accession>A0A645HX01</accession>
<reference evidence="1" key="1">
    <citation type="submission" date="2019-08" db="EMBL/GenBank/DDBJ databases">
        <authorList>
            <person name="Kucharzyk K."/>
            <person name="Murdoch R.W."/>
            <person name="Higgins S."/>
            <person name="Loffler F."/>
        </authorList>
    </citation>
    <scope>NUCLEOTIDE SEQUENCE</scope>
</reference>